<proteinExistence type="predicted"/>
<evidence type="ECO:0000256" key="2">
    <source>
        <dbReference type="SAM" id="SignalP"/>
    </source>
</evidence>
<gene>
    <name evidence="3" type="ORF">N7G274_002089</name>
</gene>
<feature type="compositionally biased region" description="Pro residues" evidence="1">
    <location>
        <begin position="42"/>
        <end position="54"/>
    </location>
</feature>
<sequence length="153" mass="15820">MAALLTGLMSSIAGPILGGLLPQPTAPPKPSTPPAIVQTLPTPTPAPASDPKPAPTSSLAATKVGPGLSIGHNSGSRPRPEPSYLKLRSKARKTLNPAILAKTRVANKAQTRKKARAKTAATLRARMTKVDEELKLASARASTKMLKPKAVLA</sequence>
<feature type="chain" id="PRO_5047011841" evidence="2">
    <location>
        <begin position="19"/>
        <end position="153"/>
    </location>
</feature>
<organism evidence="3 4">
    <name type="scientific">Stereocaulon virgatum</name>
    <dbReference type="NCBI Taxonomy" id="373712"/>
    <lineage>
        <taxon>Eukaryota</taxon>
        <taxon>Fungi</taxon>
        <taxon>Dikarya</taxon>
        <taxon>Ascomycota</taxon>
        <taxon>Pezizomycotina</taxon>
        <taxon>Lecanoromycetes</taxon>
        <taxon>OSLEUM clade</taxon>
        <taxon>Lecanoromycetidae</taxon>
        <taxon>Lecanorales</taxon>
        <taxon>Lecanorineae</taxon>
        <taxon>Stereocaulaceae</taxon>
        <taxon>Stereocaulon</taxon>
    </lineage>
</organism>
<protein>
    <submittedName>
        <fullName evidence="3">Uncharacterized protein</fullName>
    </submittedName>
</protein>
<name>A0ABR4AIQ0_9LECA</name>
<evidence type="ECO:0000313" key="3">
    <source>
        <dbReference type="EMBL" id="KAL2045659.1"/>
    </source>
</evidence>
<reference evidence="3 4" key="1">
    <citation type="submission" date="2024-09" db="EMBL/GenBank/DDBJ databases">
        <title>Rethinking Asexuality: The Enigmatic Case of Functional Sexual Genes in Lepraria (Stereocaulaceae).</title>
        <authorList>
            <person name="Doellman M."/>
            <person name="Sun Y."/>
            <person name="Barcenas-Pena A."/>
            <person name="Lumbsch H.T."/>
            <person name="Grewe F."/>
        </authorList>
    </citation>
    <scope>NUCLEOTIDE SEQUENCE [LARGE SCALE GENOMIC DNA]</scope>
    <source>
        <strain evidence="3 4">Mercado 3170</strain>
    </source>
</reference>
<comment type="caution">
    <text evidence="3">The sequence shown here is derived from an EMBL/GenBank/DDBJ whole genome shotgun (WGS) entry which is preliminary data.</text>
</comment>
<feature type="region of interest" description="Disordered" evidence="1">
    <location>
        <begin position="19"/>
        <end position="84"/>
    </location>
</feature>
<feature type="compositionally biased region" description="Pro residues" evidence="1">
    <location>
        <begin position="24"/>
        <end position="33"/>
    </location>
</feature>
<keyword evidence="4" id="KW-1185">Reference proteome</keyword>
<evidence type="ECO:0000256" key="1">
    <source>
        <dbReference type="SAM" id="MobiDB-lite"/>
    </source>
</evidence>
<accession>A0ABR4AIQ0</accession>
<evidence type="ECO:0000313" key="4">
    <source>
        <dbReference type="Proteomes" id="UP001590950"/>
    </source>
</evidence>
<feature type="signal peptide" evidence="2">
    <location>
        <begin position="1"/>
        <end position="18"/>
    </location>
</feature>
<dbReference type="EMBL" id="JBEFKJ010000006">
    <property type="protein sequence ID" value="KAL2045659.1"/>
    <property type="molecule type" value="Genomic_DNA"/>
</dbReference>
<keyword evidence="2" id="KW-0732">Signal</keyword>
<dbReference type="Proteomes" id="UP001590950">
    <property type="component" value="Unassembled WGS sequence"/>
</dbReference>